<feature type="compositionally biased region" description="Pro residues" evidence="1">
    <location>
        <begin position="1025"/>
        <end position="1036"/>
    </location>
</feature>
<feature type="compositionally biased region" description="Pro residues" evidence="1">
    <location>
        <begin position="714"/>
        <end position="731"/>
    </location>
</feature>
<proteinExistence type="predicted"/>
<evidence type="ECO:0000256" key="1">
    <source>
        <dbReference type="SAM" id="MobiDB-lite"/>
    </source>
</evidence>
<protein>
    <recommendedName>
        <fullName evidence="5">Peptide zinc metalloprotease protein</fullName>
    </recommendedName>
</protein>
<keyword evidence="2" id="KW-0812">Transmembrane</keyword>
<feature type="transmembrane region" description="Helical" evidence="2">
    <location>
        <begin position="416"/>
        <end position="444"/>
    </location>
</feature>
<keyword evidence="4" id="KW-1185">Reference proteome</keyword>
<reference evidence="3" key="1">
    <citation type="submission" date="2021-01" db="EMBL/GenBank/DDBJ databases">
        <title>Whole genome shotgun sequence of Actinoplanes ferrugineus NBRC 15555.</title>
        <authorList>
            <person name="Komaki H."/>
            <person name="Tamura T."/>
        </authorList>
    </citation>
    <scope>NUCLEOTIDE SEQUENCE</scope>
    <source>
        <strain evidence="3">NBRC 15555</strain>
    </source>
</reference>
<feature type="transmembrane region" description="Helical" evidence="2">
    <location>
        <begin position="746"/>
        <end position="765"/>
    </location>
</feature>
<evidence type="ECO:0000313" key="3">
    <source>
        <dbReference type="EMBL" id="GIE08834.1"/>
    </source>
</evidence>
<feature type="transmembrane region" description="Helical" evidence="2">
    <location>
        <begin position="262"/>
        <end position="281"/>
    </location>
</feature>
<feature type="transmembrane region" description="Helical" evidence="2">
    <location>
        <begin position="382"/>
        <end position="404"/>
    </location>
</feature>
<evidence type="ECO:0000256" key="2">
    <source>
        <dbReference type="SAM" id="Phobius"/>
    </source>
</evidence>
<feature type="transmembrane region" description="Helical" evidence="2">
    <location>
        <begin position="288"/>
        <end position="311"/>
    </location>
</feature>
<feature type="transmembrane region" description="Helical" evidence="2">
    <location>
        <begin position="185"/>
        <end position="211"/>
    </location>
</feature>
<accession>A0A919IV95</accession>
<keyword evidence="2" id="KW-0472">Membrane</keyword>
<feature type="transmembrane region" description="Helical" evidence="2">
    <location>
        <begin position="223"/>
        <end position="242"/>
    </location>
</feature>
<dbReference type="SUPFAM" id="SSF51206">
    <property type="entry name" value="cAMP-binding domain-like"/>
    <property type="match status" value="1"/>
</dbReference>
<evidence type="ECO:0008006" key="5">
    <source>
        <dbReference type="Google" id="ProtNLM"/>
    </source>
</evidence>
<feature type="compositionally biased region" description="Low complexity" evidence="1">
    <location>
        <begin position="937"/>
        <end position="1024"/>
    </location>
</feature>
<gene>
    <name evidence="3" type="ORF">Afe05nite_06740</name>
</gene>
<sequence>MTYVETRMNVWEALAGRAPGEPGGPADPGLWGAVVDRLNPVRARPVLRAGIEAVQLTSARGEAYIMLRSPDGATRAGYLRLTPEEWQLAVLMDGENTVARLVAEFARIAGRLAPDQVRRVVADLAGNRMLDELPMDAFRPVEEARRRPLPERVGNGMLAAARGRRMLVFDVDGLITGLYRAGGKVFFSTAAFVLTGLLAAVGLGLFVTTWARGSRSLFLAGDSYLLGAVVLVVLNGLVLATHELARALATKAAGREVPAAGLLVYFGIPSLFVDTTDVWMAGRRARMLVAAAGPGSALLLGGLIQLGGLAVPALGGLAFKLAFLWYLNAFFQLSPFLPLDGQYLLMDWLEIPQLRARGLAWVSARLRGRPPRWSALDREGRLVALYGIVSVAWLALAGVLAFRICEDRISGLATGLWQAGLLGGLLLVLVVLGLGAPAVFFLLGRLTRRWRRSRQKRAENDREADNPRRLAALRASELGGLPEPALQGLAARARWEHPSTGRPLILAGTSQSAVYVVVEGGLAARKPGDPPGTVRHHVGPGGVVGLVNALTGRSTQLDWYTAGTTLLYIPSATVATVVGPLPGPPPQDRAEAESLFADTPALSGLAVDQRLALIASAHPVDLEAGAPVILPGPTHAVVVESGVIAMADGTELRRGTLVGPVGDGSPGMVAQTLTPVRLWILPDASDLPPLVGASHRPGSPMPLVAVNGGVRPGAPAPDAYPPLALPPGPPEGPDDQSIDRRFEGRLWWFTVLLLVLALVLTVLSFRPGPAWAEMPRDQVLITVDQGRATAQAPGDSPVTVEPGDERYVGSSTEVDVPTQSTARLTFPGGGVTVLCAGSRIMIAGLSVDGGRHQTPRGKVTLQAGRVLADTAGTSGAFNPLALSVTRPDGTVTNKGAAWYSVDTSTVAVSTGTVSAAGKSTDGTGAKLTCGDGIEITPPSEEQSAPPSEEPAPSESATEGPSASVAPAVSATSATAAPTTPEDDSNNSTTRPTRATTTRPPTTTRPTVPKPPATTATSKPATTTPPANPPPTTPAPDPTQTTSTPSNSAVQGSPDN</sequence>
<dbReference type="InterPro" id="IPR018490">
    <property type="entry name" value="cNMP-bd_dom_sf"/>
</dbReference>
<dbReference type="EMBL" id="BOMM01000003">
    <property type="protein sequence ID" value="GIE08834.1"/>
    <property type="molecule type" value="Genomic_DNA"/>
</dbReference>
<dbReference type="Proteomes" id="UP000598174">
    <property type="component" value="Unassembled WGS sequence"/>
</dbReference>
<feature type="compositionally biased region" description="Low complexity" evidence="1">
    <location>
        <begin position="1037"/>
        <end position="1048"/>
    </location>
</feature>
<dbReference type="RefSeq" id="WP_203815455.1">
    <property type="nucleotide sequence ID" value="NZ_BAAABP010000014.1"/>
</dbReference>
<name>A0A919IV95_9ACTN</name>
<feature type="region of interest" description="Disordered" evidence="1">
    <location>
        <begin position="710"/>
        <end position="736"/>
    </location>
</feature>
<evidence type="ECO:0000313" key="4">
    <source>
        <dbReference type="Proteomes" id="UP000598174"/>
    </source>
</evidence>
<keyword evidence="2" id="KW-1133">Transmembrane helix</keyword>
<organism evidence="3 4">
    <name type="scientific">Paractinoplanes ferrugineus</name>
    <dbReference type="NCBI Taxonomy" id="113564"/>
    <lineage>
        <taxon>Bacteria</taxon>
        <taxon>Bacillati</taxon>
        <taxon>Actinomycetota</taxon>
        <taxon>Actinomycetes</taxon>
        <taxon>Micromonosporales</taxon>
        <taxon>Micromonosporaceae</taxon>
        <taxon>Paractinoplanes</taxon>
    </lineage>
</organism>
<comment type="caution">
    <text evidence="3">The sequence shown here is derived from an EMBL/GenBank/DDBJ whole genome shotgun (WGS) entry which is preliminary data.</text>
</comment>
<feature type="region of interest" description="Disordered" evidence="1">
    <location>
        <begin position="914"/>
        <end position="1055"/>
    </location>
</feature>
<dbReference type="AlphaFoldDB" id="A0A919IV95"/>